<evidence type="ECO:0000256" key="4">
    <source>
        <dbReference type="ARBA" id="ARBA00022989"/>
    </source>
</evidence>
<feature type="transmembrane region" description="Helical" evidence="6">
    <location>
        <begin position="94"/>
        <end position="117"/>
    </location>
</feature>
<feature type="transmembrane region" description="Helical" evidence="6">
    <location>
        <begin position="39"/>
        <end position="59"/>
    </location>
</feature>
<keyword evidence="3 6" id="KW-0812">Transmembrane</keyword>
<evidence type="ECO:0000256" key="1">
    <source>
        <dbReference type="ARBA" id="ARBA00004651"/>
    </source>
</evidence>
<sequence length="394" mass="40307">MTRRLFGTLCGLVFCANFGRVAFAPLLETFRTTFTVGTGAVGLVTTLVWVGTAVPRVPVGYLVTRVARGRIVLGAGVLLTVASALTATTTSLPLLQAGAFAIGVASGAYYAAAVPLIGDLYPDAIGRAAGIHGTAAQAAAVVAPTLTVALVAAESWRAVFWLLAALGVALTLLFLVVARRRDGGVPKGADHDFVAALGHWRVILAAVVLIGGTGFVWQGVFNFYVTYLVTVKELAPGRAGTLLTVVFAAGLPAFWLGGSLADRLPHVPYILTLGGGVAVGVVALTLAESTAALVAVSIVLGLVAHSLFPALDAYVLGTVSDNRGSAYAVYGGLALVVQATGSGVVGALGELYPFDAIFRGFAGGLLALLACLAVLHLRGTLPTTADDRTYQTDY</sequence>
<evidence type="ECO:0000256" key="5">
    <source>
        <dbReference type="ARBA" id="ARBA00023136"/>
    </source>
</evidence>
<dbReference type="InterPro" id="IPR050189">
    <property type="entry name" value="MFS_Efflux_Transporters"/>
</dbReference>
<dbReference type="Proteomes" id="UP001597075">
    <property type="component" value="Unassembled WGS sequence"/>
</dbReference>
<accession>A0ABD6D061</accession>
<dbReference type="PANTHER" id="PTHR43124:SF3">
    <property type="entry name" value="CHLORAMPHENICOL EFFLUX PUMP RV0191"/>
    <property type="match status" value="1"/>
</dbReference>
<feature type="transmembrane region" description="Helical" evidence="6">
    <location>
        <begin position="269"/>
        <end position="287"/>
    </location>
</feature>
<dbReference type="Gene3D" id="1.20.1250.20">
    <property type="entry name" value="MFS general substrate transporter like domains"/>
    <property type="match status" value="2"/>
</dbReference>
<dbReference type="InterPro" id="IPR011701">
    <property type="entry name" value="MFS"/>
</dbReference>
<feature type="transmembrane region" description="Helical" evidence="6">
    <location>
        <begin position="357"/>
        <end position="375"/>
    </location>
</feature>
<evidence type="ECO:0000256" key="3">
    <source>
        <dbReference type="ARBA" id="ARBA00022692"/>
    </source>
</evidence>
<reference evidence="8 9" key="1">
    <citation type="journal article" date="2019" name="Int. J. Syst. Evol. Microbiol.">
        <title>The Global Catalogue of Microorganisms (GCM) 10K type strain sequencing project: providing services to taxonomists for standard genome sequencing and annotation.</title>
        <authorList>
            <consortium name="The Broad Institute Genomics Platform"/>
            <consortium name="The Broad Institute Genome Sequencing Center for Infectious Disease"/>
            <person name="Wu L."/>
            <person name="Ma J."/>
        </authorList>
    </citation>
    <scope>NUCLEOTIDE SEQUENCE [LARGE SCALE GENOMIC DNA]</scope>
    <source>
        <strain evidence="8 9">CGMCC 1.10594</strain>
    </source>
</reference>
<protein>
    <submittedName>
        <fullName evidence="8">MFS transporter</fullName>
    </submittedName>
</protein>
<feature type="transmembrane region" description="Helical" evidence="6">
    <location>
        <begin position="327"/>
        <end position="345"/>
    </location>
</feature>
<evidence type="ECO:0000256" key="2">
    <source>
        <dbReference type="ARBA" id="ARBA00022475"/>
    </source>
</evidence>
<dbReference type="RefSeq" id="WP_256403964.1">
    <property type="nucleotide sequence ID" value="NZ_CP187151.1"/>
</dbReference>
<evidence type="ECO:0000259" key="7">
    <source>
        <dbReference type="PROSITE" id="PS50850"/>
    </source>
</evidence>
<feature type="transmembrane region" description="Helical" evidence="6">
    <location>
        <begin position="239"/>
        <end position="257"/>
    </location>
</feature>
<keyword evidence="5 6" id="KW-0472">Membrane</keyword>
<keyword evidence="9" id="KW-1185">Reference proteome</keyword>
<keyword evidence="2" id="KW-1003">Cell membrane</keyword>
<feature type="transmembrane region" description="Helical" evidence="6">
    <location>
        <begin position="293"/>
        <end position="315"/>
    </location>
</feature>
<dbReference type="GO" id="GO:0005886">
    <property type="term" value="C:plasma membrane"/>
    <property type="evidence" value="ECO:0007669"/>
    <property type="project" value="UniProtKB-SubCell"/>
</dbReference>
<evidence type="ECO:0000313" key="8">
    <source>
        <dbReference type="EMBL" id="MFD1633689.1"/>
    </source>
</evidence>
<dbReference type="AlphaFoldDB" id="A0ABD6D061"/>
<evidence type="ECO:0000313" key="9">
    <source>
        <dbReference type="Proteomes" id="UP001597075"/>
    </source>
</evidence>
<dbReference type="EMBL" id="JBHUDL010000010">
    <property type="protein sequence ID" value="MFD1633689.1"/>
    <property type="molecule type" value="Genomic_DNA"/>
</dbReference>
<dbReference type="InterPro" id="IPR020846">
    <property type="entry name" value="MFS_dom"/>
</dbReference>
<comment type="subcellular location">
    <subcellularLocation>
        <location evidence="1">Cell membrane</location>
        <topology evidence="1">Multi-pass membrane protein</topology>
    </subcellularLocation>
</comment>
<feature type="domain" description="Major facilitator superfamily (MFS) profile" evidence="7">
    <location>
        <begin position="1"/>
        <end position="388"/>
    </location>
</feature>
<dbReference type="PANTHER" id="PTHR43124">
    <property type="entry name" value="PURINE EFFLUX PUMP PBUE"/>
    <property type="match status" value="1"/>
</dbReference>
<evidence type="ECO:0000256" key="6">
    <source>
        <dbReference type="SAM" id="Phobius"/>
    </source>
</evidence>
<dbReference type="InterPro" id="IPR036259">
    <property type="entry name" value="MFS_trans_sf"/>
</dbReference>
<feature type="transmembrane region" description="Helical" evidence="6">
    <location>
        <begin position="158"/>
        <end position="178"/>
    </location>
</feature>
<organism evidence="8 9">
    <name type="scientific">Haloplanus ruber</name>
    <dbReference type="NCBI Taxonomy" id="869892"/>
    <lineage>
        <taxon>Archaea</taxon>
        <taxon>Methanobacteriati</taxon>
        <taxon>Methanobacteriota</taxon>
        <taxon>Stenosarchaea group</taxon>
        <taxon>Halobacteria</taxon>
        <taxon>Halobacteriales</taxon>
        <taxon>Haloferacaceae</taxon>
        <taxon>Haloplanus</taxon>
    </lineage>
</organism>
<comment type="caution">
    <text evidence="8">The sequence shown here is derived from an EMBL/GenBank/DDBJ whole genome shotgun (WGS) entry which is preliminary data.</text>
</comment>
<dbReference type="SUPFAM" id="SSF103473">
    <property type="entry name" value="MFS general substrate transporter"/>
    <property type="match status" value="1"/>
</dbReference>
<name>A0ABD6D061_9EURY</name>
<gene>
    <name evidence="8" type="ORF">ACFSBJ_08080</name>
</gene>
<feature type="transmembrane region" description="Helical" evidence="6">
    <location>
        <begin position="199"/>
        <end position="219"/>
    </location>
</feature>
<dbReference type="PROSITE" id="PS50850">
    <property type="entry name" value="MFS"/>
    <property type="match status" value="1"/>
</dbReference>
<dbReference type="Pfam" id="PF07690">
    <property type="entry name" value="MFS_1"/>
    <property type="match status" value="1"/>
</dbReference>
<keyword evidence="4 6" id="KW-1133">Transmembrane helix</keyword>
<proteinExistence type="predicted"/>
<feature type="transmembrane region" description="Helical" evidence="6">
    <location>
        <begin position="129"/>
        <end position="152"/>
    </location>
</feature>
<feature type="transmembrane region" description="Helical" evidence="6">
    <location>
        <begin position="71"/>
        <end position="88"/>
    </location>
</feature>